<dbReference type="NCBIfam" id="TIGR02595">
    <property type="entry name" value="PEP_CTERM"/>
    <property type="match status" value="1"/>
</dbReference>
<dbReference type="OrthoDB" id="273136at2"/>
<dbReference type="Gene3D" id="1.10.1330.10">
    <property type="entry name" value="Dockerin domain"/>
    <property type="match status" value="1"/>
</dbReference>
<dbReference type="InterPro" id="IPR018247">
    <property type="entry name" value="EF_Hand_1_Ca_BS"/>
</dbReference>
<dbReference type="EMBL" id="SJPR01000001">
    <property type="protein sequence ID" value="TWT99439.1"/>
    <property type="molecule type" value="Genomic_DNA"/>
</dbReference>
<organism evidence="2 3">
    <name type="scientific">Botrimarina colliarenosi</name>
    <dbReference type="NCBI Taxonomy" id="2528001"/>
    <lineage>
        <taxon>Bacteria</taxon>
        <taxon>Pseudomonadati</taxon>
        <taxon>Planctomycetota</taxon>
        <taxon>Planctomycetia</taxon>
        <taxon>Pirellulales</taxon>
        <taxon>Lacipirellulaceae</taxon>
        <taxon>Botrimarina</taxon>
    </lineage>
</organism>
<accession>A0A5C6AII5</accession>
<protein>
    <submittedName>
        <fullName evidence="2">PEP-CTERM motif protein</fullName>
    </submittedName>
</protein>
<dbReference type="InterPro" id="IPR036439">
    <property type="entry name" value="Dockerin_dom_sf"/>
</dbReference>
<comment type="caution">
    <text evidence="2">The sequence shown here is derived from an EMBL/GenBank/DDBJ whole genome shotgun (WGS) entry which is preliminary data.</text>
</comment>
<evidence type="ECO:0000259" key="1">
    <source>
        <dbReference type="Pfam" id="PF07589"/>
    </source>
</evidence>
<gene>
    <name evidence="2" type="ORF">Pla108_03780</name>
</gene>
<proteinExistence type="predicted"/>
<keyword evidence="3" id="KW-1185">Reference proteome</keyword>
<sequence>MKRTPEFDATARRRAAYSLAAGAATAFVGADAEGQIVWSTLQNLAIDQGNSLELEINGDVGYYSDLILKNYANTNGPYQGITVRYAPGRLSAFRAGANNYAYASALEAGDLIDSTTTTSNPFFGSMAYGAANPNAQFNDAPSAFLGFGFPILGKLHYGWVRVTVNNEAGVFVVRDWAYNATEGAPIAAGQIAGDYNGDGRVDAADYTVYRDTVGSTEDFRADGDADGMIDEGDYATWAEDYGYSAYQFDPAPPATTAIPEPATLGLLACGAAGLSVLRRRRAK</sequence>
<feature type="domain" description="Ice-binding protein C-terminal" evidence="1">
    <location>
        <begin position="257"/>
        <end position="280"/>
    </location>
</feature>
<dbReference type="Pfam" id="PF07589">
    <property type="entry name" value="PEP-CTERM"/>
    <property type="match status" value="1"/>
</dbReference>
<name>A0A5C6AII5_9BACT</name>
<evidence type="ECO:0000313" key="2">
    <source>
        <dbReference type="EMBL" id="TWT99439.1"/>
    </source>
</evidence>
<dbReference type="GO" id="GO:0000272">
    <property type="term" value="P:polysaccharide catabolic process"/>
    <property type="evidence" value="ECO:0007669"/>
    <property type="project" value="InterPro"/>
</dbReference>
<evidence type="ECO:0000313" key="3">
    <source>
        <dbReference type="Proteomes" id="UP000317421"/>
    </source>
</evidence>
<dbReference type="SUPFAM" id="SSF63446">
    <property type="entry name" value="Type I dockerin domain"/>
    <property type="match status" value="1"/>
</dbReference>
<reference evidence="2 3" key="1">
    <citation type="submission" date="2019-02" db="EMBL/GenBank/DDBJ databases">
        <title>Deep-cultivation of Planctomycetes and their phenomic and genomic characterization uncovers novel biology.</title>
        <authorList>
            <person name="Wiegand S."/>
            <person name="Jogler M."/>
            <person name="Boedeker C."/>
            <person name="Pinto D."/>
            <person name="Vollmers J."/>
            <person name="Rivas-Marin E."/>
            <person name="Kohn T."/>
            <person name="Peeters S.H."/>
            <person name="Heuer A."/>
            <person name="Rast P."/>
            <person name="Oberbeckmann S."/>
            <person name="Bunk B."/>
            <person name="Jeske O."/>
            <person name="Meyerdierks A."/>
            <person name="Storesund J.E."/>
            <person name="Kallscheuer N."/>
            <person name="Luecker S."/>
            <person name="Lage O.M."/>
            <person name="Pohl T."/>
            <person name="Merkel B.J."/>
            <person name="Hornburger P."/>
            <person name="Mueller R.-W."/>
            <person name="Bruemmer F."/>
            <person name="Labrenz M."/>
            <person name="Spormann A.M."/>
            <person name="Op Den Camp H."/>
            <person name="Overmann J."/>
            <person name="Amann R."/>
            <person name="Jetten M.S.M."/>
            <person name="Mascher T."/>
            <person name="Medema M.H."/>
            <person name="Devos D.P."/>
            <person name="Kaster A.-K."/>
            <person name="Ovreas L."/>
            <person name="Rohde M."/>
            <person name="Galperin M.Y."/>
            <person name="Jogler C."/>
        </authorList>
    </citation>
    <scope>NUCLEOTIDE SEQUENCE [LARGE SCALE GENOMIC DNA]</scope>
    <source>
        <strain evidence="2 3">Pla108</strain>
    </source>
</reference>
<dbReference type="Proteomes" id="UP000317421">
    <property type="component" value="Unassembled WGS sequence"/>
</dbReference>
<dbReference type="AlphaFoldDB" id="A0A5C6AII5"/>
<dbReference type="PROSITE" id="PS00018">
    <property type="entry name" value="EF_HAND_1"/>
    <property type="match status" value="2"/>
</dbReference>
<dbReference type="RefSeq" id="WP_146442165.1">
    <property type="nucleotide sequence ID" value="NZ_SJPR01000001.1"/>
</dbReference>
<dbReference type="InterPro" id="IPR013424">
    <property type="entry name" value="Ice-binding_C"/>
</dbReference>